<evidence type="ECO:0000256" key="1">
    <source>
        <dbReference type="SAM" id="MobiDB-lite"/>
    </source>
</evidence>
<gene>
    <name evidence="2" type="ORF">K466DRAFT_122287</name>
</gene>
<dbReference type="InParanoid" id="A0A5C3PUR1"/>
<evidence type="ECO:0000313" key="3">
    <source>
        <dbReference type="Proteomes" id="UP000308197"/>
    </source>
</evidence>
<protein>
    <submittedName>
        <fullName evidence="2">Uncharacterized protein</fullName>
    </submittedName>
</protein>
<keyword evidence="3" id="KW-1185">Reference proteome</keyword>
<feature type="compositionally biased region" description="Basic residues" evidence="1">
    <location>
        <begin position="102"/>
        <end position="131"/>
    </location>
</feature>
<name>A0A5C3PUR1_9APHY</name>
<dbReference type="AlphaFoldDB" id="A0A5C3PUR1"/>
<feature type="compositionally biased region" description="Basic and acidic residues" evidence="1">
    <location>
        <begin position="132"/>
        <end position="144"/>
    </location>
</feature>
<dbReference type="EMBL" id="ML210982">
    <property type="protein sequence ID" value="TFK93426.1"/>
    <property type="molecule type" value="Genomic_DNA"/>
</dbReference>
<sequence>MSTGGLEEWSTSRIKRPLRGTAEDTHTSSYSPGIPTASTEAYPRSQNPSQSILLPTRHGRPAHRGHLRTAQRPRQLHRPRLLPRAQGRLRRRGQPAPVELRRRPRSDRVRRRRHHAGRPARHAPRLGVGHRRTADGQPERRDQGAADAPPPRWRHERYPGPRRRDMLERRHPARDHQLRGQDPESSGRTDDGSECPQEDAAGATRGRSGPRRVRHETPHRLERYG</sequence>
<feature type="compositionally biased region" description="Basic and acidic residues" evidence="1">
    <location>
        <begin position="215"/>
        <end position="225"/>
    </location>
</feature>
<accession>A0A5C3PUR1</accession>
<reference evidence="2 3" key="1">
    <citation type="journal article" date="2019" name="Nat. Ecol. Evol.">
        <title>Megaphylogeny resolves global patterns of mushroom evolution.</title>
        <authorList>
            <person name="Varga T."/>
            <person name="Krizsan K."/>
            <person name="Foldi C."/>
            <person name="Dima B."/>
            <person name="Sanchez-Garcia M."/>
            <person name="Sanchez-Ramirez S."/>
            <person name="Szollosi G.J."/>
            <person name="Szarkandi J.G."/>
            <person name="Papp V."/>
            <person name="Albert L."/>
            <person name="Andreopoulos W."/>
            <person name="Angelini C."/>
            <person name="Antonin V."/>
            <person name="Barry K.W."/>
            <person name="Bougher N.L."/>
            <person name="Buchanan P."/>
            <person name="Buyck B."/>
            <person name="Bense V."/>
            <person name="Catcheside P."/>
            <person name="Chovatia M."/>
            <person name="Cooper J."/>
            <person name="Damon W."/>
            <person name="Desjardin D."/>
            <person name="Finy P."/>
            <person name="Geml J."/>
            <person name="Haridas S."/>
            <person name="Hughes K."/>
            <person name="Justo A."/>
            <person name="Karasinski D."/>
            <person name="Kautmanova I."/>
            <person name="Kiss B."/>
            <person name="Kocsube S."/>
            <person name="Kotiranta H."/>
            <person name="LaButti K.M."/>
            <person name="Lechner B.E."/>
            <person name="Liimatainen K."/>
            <person name="Lipzen A."/>
            <person name="Lukacs Z."/>
            <person name="Mihaltcheva S."/>
            <person name="Morgado L.N."/>
            <person name="Niskanen T."/>
            <person name="Noordeloos M.E."/>
            <person name="Ohm R.A."/>
            <person name="Ortiz-Santana B."/>
            <person name="Ovrebo C."/>
            <person name="Racz N."/>
            <person name="Riley R."/>
            <person name="Savchenko A."/>
            <person name="Shiryaev A."/>
            <person name="Soop K."/>
            <person name="Spirin V."/>
            <person name="Szebenyi C."/>
            <person name="Tomsovsky M."/>
            <person name="Tulloss R.E."/>
            <person name="Uehling J."/>
            <person name="Grigoriev I.V."/>
            <person name="Vagvolgyi C."/>
            <person name="Papp T."/>
            <person name="Martin F.M."/>
            <person name="Miettinen O."/>
            <person name="Hibbett D.S."/>
            <person name="Nagy L.G."/>
        </authorList>
    </citation>
    <scope>NUCLEOTIDE SEQUENCE [LARGE SCALE GENOMIC DNA]</scope>
    <source>
        <strain evidence="2 3">HHB13444</strain>
    </source>
</reference>
<organism evidence="2 3">
    <name type="scientific">Polyporus arcularius HHB13444</name>
    <dbReference type="NCBI Taxonomy" id="1314778"/>
    <lineage>
        <taxon>Eukaryota</taxon>
        <taxon>Fungi</taxon>
        <taxon>Dikarya</taxon>
        <taxon>Basidiomycota</taxon>
        <taxon>Agaricomycotina</taxon>
        <taxon>Agaricomycetes</taxon>
        <taxon>Polyporales</taxon>
        <taxon>Polyporaceae</taxon>
        <taxon>Polyporus</taxon>
    </lineage>
</organism>
<feature type="compositionally biased region" description="Polar residues" evidence="1">
    <location>
        <begin position="27"/>
        <end position="53"/>
    </location>
</feature>
<proteinExistence type="predicted"/>
<dbReference type="Proteomes" id="UP000308197">
    <property type="component" value="Unassembled WGS sequence"/>
</dbReference>
<feature type="compositionally biased region" description="Basic residues" evidence="1">
    <location>
        <begin position="57"/>
        <end position="93"/>
    </location>
</feature>
<evidence type="ECO:0000313" key="2">
    <source>
        <dbReference type="EMBL" id="TFK93426.1"/>
    </source>
</evidence>
<feature type="region of interest" description="Disordered" evidence="1">
    <location>
        <begin position="1"/>
        <end position="225"/>
    </location>
</feature>
<feature type="compositionally biased region" description="Basic and acidic residues" evidence="1">
    <location>
        <begin position="156"/>
        <end position="191"/>
    </location>
</feature>